<dbReference type="PROSITE" id="PS50081">
    <property type="entry name" value="ZF_DAG_PE_2"/>
    <property type="match status" value="1"/>
</dbReference>
<feature type="compositionally biased region" description="Low complexity" evidence="4">
    <location>
        <begin position="311"/>
        <end position="322"/>
    </location>
</feature>
<evidence type="ECO:0000313" key="6">
    <source>
        <dbReference type="EMBL" id="OMO71032.1"/>
    </source>
</evidence>
<evidence type="ECO:0000256" key="1">
    <source>
        <dbReference type="ARBA" id="ARBA00022723"/>
    </source>
</evidence>
<dbReference type="GO" id="GO:0046872">
    <property type="term" value="F:metal ion binding"/>
    <property type="evidence" value="ECO:0007669"/>
    <property type="project" value="UniProtKB-KW"/>
</dbReference>
<dbReference type="SUPFAM" id="SSF57889">
    <property type="entry name" value="Cysteine-rich domain"/>
    <property type="match status" value="2"/>
</dbReference>
<dbReference type="AlphaFoldDB" id="A0A1R3HL79"/>
<name>A0A1R3HL79_9ROSI</name>
<dbReference type="InterPro" id="IPR046349">
    <property type="entry name" value="C1-like_sf"/>
</dbReference>
<evidence type="ECO:0000259" key="5">
    <source>
        <dbReference type="PROSITE" id="PS50081"/>
    </source>
</evidence>
<dbReference type="InterPro" id="IPR004146">
    <property type="entry name" value="DC1"/>
</dbReference>
<sequence>MGSLKTIQHSTHVHPLTQFNSDREFLCNGCRTLGDGKSYRCQFCNFNLHERCATCPLELSCFMHEHRLKLVSKSEALNLMDQVMKKLCDLCGDPVEGLFYECNQLCGFNVHPLCTQLPAYVNHVKDKAHRLRLQRCLTEDSCTICRNECSPWRYRCEICCLDLHLECVLATCEEAMSSTPASRALNSPLPPPAASNSPFFNAYYPYYGYGANPGPPYYGYGGVPLAPPYVTPYSYPHHYGVNCVQPQFHPYAHSHSYPHWPYIPPPPYNLPHGNYINYGGVPTAPQNYYAGAHGGNEFPSSSNYSGEYNDNSQVQHSNSQVQGGSGRFRKKMYAIIGSLALGVTSNALFGTISSCI</sequence>
<gene>
    <name evidence="6" type="ORF">COLO4_28405</name>
</gene>
<keyword evidence="3" id="KW-0862">Zinc</keyword>
<evidence type="ECO:0000256" key="4">
    <source>
        <dbReference type="SAM" id="MobiDB-lite"/>
    </source>
</evidence>
<keyword evidence="7" id="KW-1185">Reference proteome</keyword>
<evidence type="ECO:0000313" key="7">
    <source>
        <dbReference type="Proteomes" id="UP000187203"/>
    </source>
</evidence>
<keyword evidence="2" id="KW-0677">Repeat</keyword>
<accession>A0A1R3HL79</accession>
<dbReference type="InterPro" id="IPR002219">
    <property type="entry name" value="PKC_DAG/PE"/>
</dbReference>
<organism evidence="6 7">
    <name type="scientific">Corchorus olitorius</name>
    <dbReference type="NCBI Taxonomy" id="93759"/>
    <lineage>
        <taxon>Eukaryota</taxon>
        <taxon>Viridiplantae</taxon>
        <taxon>Streptophyta</taxon>
        <taxon>Embryophyta</taxon>
        <taxon>Tracheophyta</taxon>
        <taxon>Spermatophyta</taxon>
        <taxon>Magnoliopsida</taxon>
        <taxon>eudicotyledons</taxon>
        <taxon>Gunneridae</taxon>
        <taxon>Pentapetalae</taxon>
        <taxon>rosids</taxon>
        <taxon>malvids</taxon>
        <taxon>Malvales</taxon>
        <taxon>Malvaceae</taxon>
        <taxon>Grewioideae</taxon>
        <taxon>Apeibeae</taxon>
        <taxon>Corchorus</taxon>
    </lineage>
</organism>
<comment type="caution">
    <text evidence="6">The sequence shown here is derived from an EMBL/GenBank/DDBJ whole genome shotgun (WGS) entry which is preliminary data.</text>
</comment>
<dbReference type="STRING" id="93759.A0A1R3HL79"/>
<protein>
    <submittedName>
        <fullName evidence="6">C1-like protein</fullName>
    </submittedName>
</protein>
<dbReference type="Proteomes" id="UP000187203">
    <property type="component" value="Unassembled WGS sequence"/>
</dbReference>
<keyword evidence="1" id="KW-0479">Metal-binding</keyword>
<dbReference type="Pfam" id="PF03107">
    <property type="entry name" value="C1_2"/>
    <property type="match status" value="2"/>
</dbReference>
<dbReference type="EMBL" id="AWUE01019909">
    <property type="protein sequence ID" value="OMO71032.1"/>
    <property type="molecule type" value="Genomic_DNA"/>
</dbReference>
<dbReference type="PANTHER" id="PTHR47841">
    <property type="entry name" value="DIACYLGLYCEROL KINASE THETA-LIKE-RELATED"/>
    <property type="match status" value="1"/>
</dbReference>
<feature type="compositionally biased region" description="Polar residues" evidence="4">
    <location>
        <begin position="300"/>
        <end position="310"/>
    </location>
</feature>
<evidence type="ECO:0000256" key="2">
    <source>
        <dbReference type="ARBA" id="ARBA00022737"/>
    </source>
</evidence>
<dbReference type="OrthoDB" id="945197at2759"/>
<dbReference type="PANTHER" id="PTHR47841:SF7">
    <property type="entry name" value="CYSTEINE_HISTIDINE-RICH C1 DOMAIN PROTEIN"/>
    <property type="match status" value="1"/>
</dbReference>
<feature type="region of interest" description="Disordered" evidence="4">
    <location>
        <begin position="300"/>
        <end position="324"/>
    </location>
</feature>
<reference evidence="7" key="1">
    <citation type="submission" date="2013-09" db="EMBL/GenBank/DDBJ databases">
        <title>Corchorus olitorius genome sequencing.</title>
        <authorList>
            <person name="Alam M."/>
            <person name="Haque M.S."/>
            <person name="Islam M.S."/>
            <person name="Emdad E.M."/>
            <person name="Islam M.M."/>
            <person name="Ahmed B."/>
            <person name="Halim A."/>
            <person name="Hossen Q.M.M."/>
            <person name="Hossain M.Z."/>
            <person name="Ahmed R."/>
            <person name="Khan M.M."/>
            <person name="Islam R."/>
            <person name="Rashid M.M."/>
            <person name="Khan S.A."/>
            <person name="Rahman M.S."/>
            <person name="Alam M."/>
            <person name="Yahiya A.S."/>
            <person name="Khan M.S."/>
            <person name="Azam M.S."/>
            <person name="Haque T."/>
            <person name="Lashkar M.Z.H."/>
            <person name="Akhand A.I."/>
            <person name="Morshed G."/>
            <person name="Roy S."/>
            <person name="Uddin K.S."/>
            <person name="Rabeya T."/>
            <person name="Hossain A.S."/>
            <person name="Chowdhury A."/>
            <person name="Snigdha A.R."/>
            <person name="Mortoza M.S."/>
            <person name="Matin S.A."/>
            <person name="Hoque S.M.E."/>
            <person name="Islam M.K."/>
            <person name="Roy D.K."/>
            <person name="Haider R."/>
            <person name="Moosa M.M."/>
            <person name="Elias S.M."/>
            <person name="Hasan A.M."/>
            <person name="Jahan S."/>
            <person name="Shafiuddin M."/>
            <person name="Mahmood N."/>
            <person name="Shommy N.S."/>
        </authorList>
    </citation>
    <scope>NUCLEOTIDE SEQUENCE [LARGE SCALE GENOMIC DNA]</scope>
    <source>
        <strain evidence="7">cv. O-4</strain>
    </source>
</reference>
<evidence type="ECO:0000256" key="3">
    <source>
        <dbReference type="ARBA" id="ARBA00022833"/>
    </source>
</evidence>
<proteinExistence type="predicted"/>
<feature type="domain" description="Phorbol-ester/DAG-type" evidence="5">
    <location>
        <begin position="11"/>
        <end position="61"/>
    </location>
</feature>